<keyword evidence="3 4" id="KW-0472">Membrane</keyword>
<evidence type="ECO:0000313" key="6">
    <source>
        <dbReference type="Proteomes" id="UP001152649"/>
    </source>
</evidence>
<keyword evidence="2 4" id="KW-1133">Transmembrane helix</keyword>
<keyword evidence="1 4" id="KW-0812">Transmembrane</keyword>
<dbReference type="Pfam" id="PF04145">
    <property type="entry name" value="Ctr"/>
    <property type="match status" value="1"/>
</dbReference>
<proteinExistence type="inferred from homology"/>
<sequence length="200" mass="21792">MDHSMHMAMDHGDMGHGGMDHGDMDMGGQCSMNMLFNWSSKNLCIIFRSWRITGPISFLFSLLAIVILTAGYEGVRSVTRKYEAAHAQRLSAFVNSVNTGDNEIADPIIANGLANAVPHTHTYNEGSPLLVGRDNKAAFARKGKVTLAALYAIQVFYSFFIMLLFMTYNGPVMIAVAVGAFVGYLAFSEETPASKTIACH</sequence>
<evidence type="ECO:0000256" key="2">
    <source>
        <dbReference type="ARBA" id="ARBA00022989"/>
    </source>
</evidence>
<dbReference type="OrthoDB" id="161814at2759"/>
<name>A0A9W4NHI0_9EURO</name>
<accession>A0A9W4NHI0</accession>
<dbReference type="GO" id="GO:0016020">
    <property type="term" value="C:membrane"/>
    <property type="evidence" value="ECO:0007669"/>
    <property type="project" value="UniProtKB-SubCell"/>
</dbReference>
<comment type="subcellular location">
    <subcellularLocation>
        <location evidence="4">Membrane</location>
        <topology evidence="4">Multi-pass membrane protein</topology>
    </subcellularLocation>
</comment>
<evidence type="ECO:0000256" key="3">
    <source>
        <dbReference type="ARBA" id="ARBA00023136"/>
    </source>
</evidence>
<feature type="transmembrane region" description="Helical" evidence="4">
    <location>
        <begin position="171"/>
        <end position="187"/>
    </location>
</feature>
<evidence type="ECO:0000313" key="5">
    <source>
        <dbReference type="EMBL" id="CAG8376964.1"/>
    </source>
</evidence>
<dbReference type="GO" id="GO:0005375">
    <property type="term" value="F:copper ion transmembrane transporter activity"/>
    <property type="evidence" value="ECO:0007669"/>
    <property type="project" value="UniProtKB-UniRule"/>
</dbReference>
<comment type="caution">
    <text evidence="5">The sequence shown here is derived from an EMBL/GenBank/DDBJ whole genome shotgun (WGS) entry which is preliminary data.</text>
</comment>
<keyword evidence="4" id="KW-0813">Transport</keyword>
<keyword evidence="4" id="KW-0406">Ion transport</keyword>
<dbReference type="Proteomes" id="UP001152649">
    <property type="component" value="Unassembled WGS sequence"/>
</dbReference>
<dbReference type="PANTHER" id="PTHR12483:SF115">
    <property type="entry name" value="COPPER TRANSPORT PROTEIN"/>
    <property type="match status" value="1"/>
</dbReference>
<protein>
    <recommendedName>
        <fullName evidence="4">Copper transport protein</fullName>
    </recommendedName>
</protein>
<organism evidence="5 6">
    <name type="scientific">Penicillium salamii</name>
    <dbReference type="NCBI Taxonomy" id="1612424"/>
    <lineage>
        <taxon>Eukaryota</taxon>
        <taxon>Fungi</taxon>
        <taxon>Dikarya</taxon>
        <taxon>Ascomycota</taxon>
        <taxon>Pezizomycotina</taxon>
        <taxon>Eurotiomycetes</taxon>
        <taxon>Eurotiomycetidae</taxon>
        <taxon>Eurotiales</taxon>
        <taxon>Aspergillaceae</taxon>
        <taxon>Penicillium</taxon>
    </lineage>
</organism>
<keyword evidence="6" id="KW-1185">Reference proteome</keyword>
<comment type="similarity">
    <text evidence="4">Belongs to the copper transporter (Ctr) (TC 1.A.56) family. SLC31A subfamily.</text>
</comment>
<keyword evidence="4" id="KW-0186">Copper</keyword>
<dbReference type="EMBL" id="CAJVPG010000222">
    <property type="protein sequence ID" value="CAG8376964.1"/>
    <property type="molecule type" value="Genomic_DNA"/>
</dbReference>
<dbReference type="AlphaFoldDB" id="A0A9W4NHI0"/>
<gene>
    <name evidence="5" type="ORF">PSALAMII_LOCUS5345</name>
</gene>
<dbReference type="PANTHER" id="PTHR12483">
    <property type="entry name" value="SOLUTE CARRIER FAMILY 31 COPPER TRANSPORTERS"/>
    <property type="match status" value="1"/>
</dbReference>
<evidence type="ECO:0000256" key="4">
    <source>
        <dbReference type="RuleBase" id="RU367022"/>
    </source>
</evidence>
<dbReference type="InterPro" id="IPR007274">
    <property type="entry name" value="Cop_transporter"/>
</dbReference>
<feature type="transmembrane region" description="Helical" evidence="4">
    <location>
        <begin position="52"/>
        <end position="72"/>
    </location>
</feature>
<reference evidence="5" key="1">
    <citation type="submission" date="2021-07" db="EMBL/GenBank/DDBJ databases">
        <authorList>
            <person name="Branca A.L. A."/>
        </authorList>
    </citation>
    <scope>NUCLEOTIDE SEQUENCE</scope>
</reference>
<feature type="transmembrane region" description="Helical" evidence="4">
    <location>
        <begin position="145"/>
        <end position="165"/>
    </location>
</feature>
<evidence type="ECO:0000256" key="1">
    <source>
        <dbReference type="ARBA" id="ARBA00022692"/>
    </source>
</evidence>
<keyword evidence="4" id="KW-0187">Copper transport</keyword>